<dbReference type="Pfam" id="PF12822">
    <property type="entry name" value="ECF_trnsprt"/>
    <property type="match status" value="1"/>
</dbReference>
<dbReference type="GeneID" id="77461350"/>
<accession>A0A380LJS6</accession>
<proteinExistence type="predicted"/>
<dbReference type="InterPro" id="IPR024529">
    <property type="entry name" value="ECF_trnsprt_substrate-spec"/>
</dbReference>
<feature type="transmembrane region" description="Helical" evidence="1">
    <location>
        <begin position="72"/>
        <end position="95"/>
    </location>
</feature>
<feature type="transmembrane region" description="Helical" evidence="1">
    <location>
        <begin position="6"/>
        <end position="27"/>
    </location>
</feature>
<feature type="transmembrane region" description="Helical" evidence="1">
    <location>
        <begin position="143"/>
        <end position="165"/>
    </location>
</feature>
<feature type="transmembrane region" description="Helical" evidence="1">
    <location>
        <begin position="107"/>
        <end position="131"/>
    </location>
</feature>
<feature type="transmembrane region" description="Helical" evidence="1">
    <location>
        <begin position="39"/>
        <end position="60"/>
    </location>
</feature>
<sequence>MKTIQKVTLSALFLAIGFILPFFTGQIPQIGSMLLPMHIPVFLCGLLCGWEYGLGLGLILPVLRSLIFGMPPLFPTAIAMAFELATYGGVIGYVYSHAKWQCIKQLYIALFISMVAGRVVWALATCLLMGFTNVSAMMLINGALLSAIPGIVVQLILIPMIMATLDKTKVVPFKKLSKVSKTQTM</sequence>
<organism evidence="2 3">
    <name type="scientific">Faecalicoccus pleomorphus</name>
    <dbReference type="NCBI Taxonomy" id="1323"/>
    <lineage>
        <taxon>Bacteria</taxon>
        <taxon>Bacillati</taxon>
        <taxon>Bacillota</taxon>
        <taxon>Erysipelotrichia</taxon>
        <taxon>Erysipelotrichales</taxon>
        <taxon>Erysipelotrichaceae</taxon>
        <taxon>Faecalicoccus</taxon>
    </lineage>
</organism>
<reference evidence="2 3" key="1">
    <citation type="submission" date="2018-06" db="EMBL/GenBank/DDBJ databases">
        <authorList>
            <consortium name="Pathogen Informatics"/>
            <person name="Doyle S."/>
        </authorList>
    </citation>
    <scope>NUCLEOTIDE SEQUENCE [LARGE SCALE GENOMIC DNA]</scope>
    <source>
        <strain evidence="2 3">NCTC11087</strain>
    </source>
</reference>
<evidence type="ECO:0000313" key="2">
    <source>
        <dbReference type="EMBL" id="SUO03497.1"/>
    </source>
</evidence>
<evidence type="ECO:0000313" key="3">
    <source>
        <dbReference type="Proteomes" id="UP000255523"/>
    </source>
</evidence>
<dbReference type="EMBL" id="UHFX01000003">
    <property type="protein sequence ID" value="SUO03497.1"/>
    <property type="molecule type" value="Genomic_DNA"/>
</dbReference>
<keyword evidence="1" id="KW-1133">Transmembrane helix</keyword>
<protein>
    <submittedName>
        <fullName evidence="2">Protein of uncharacterized function (DUF3816)</fullName>
    </submittedName>
</protein>
<keyword evidence="3" id="KW-1185">Reference proteome</keyword>
<name>A0A380LJS6_9FIRM</name>
<gene>
    <name evidence="2" type="ORF">NCTC11087_00359</name>
</gene>
<dbReference type="GO" id="GO:0022857">
    <property type="term" value="F:transmembrane transporter activity"/>
    <property type="evidence" value="ECO:0007669"/>
    <property type="project" value="InterPro"/>
</dbReference>
<dbReference type="Proteomes" id="UP000255523">
    <property type="component" value="Unassembled WGS sequence"/>
</dbReference>
<dbReference type="RefSeq" id="WP_022789657.1">
    <property type="nucleotide sequence ID" value="NZ_UHFX01000003.1"/>
</dbReference>
<dbReference type="Gene3D" id="1.10.1760.20">
    <property type="match status" value="1"/>
</dbReference>
<evidence type="ECO:0000256" key="1">
    <source>
        <dbReference type="SAM" id="Phobius"/>
    </source>
</evidence>
<dbReference type="OrthoDB" id="9815422at2"/>
<dbReference type="AlphaFoldDB" id="A0A380LJS6"/>
<keyword evidence="1" id="KW-0812">Transmembrane</keyword>
<keyword evidence="1" id="KW-0472">Membrane</keyword>